<dbReference type="Gene3D" id="1.20.58.90">
    <property type="match status" value="1"/>
</dbReference>
<dbReference type="AlphaFoldDB" id="A0A8H3YF42"/>
<evidence type="ECO:0000256" key="3">
    <source>
        <dbReference type="RuleBase" id="RU364030"/>
    </source>
</evidence>
<accession>A0A8H3YF42</accession>
<keyword evidence="5" id="KW-1185">Reference proteome</keyword>
<dbReference type="OrthoDB" id="296187at2759"/>
<dbReference type="GO" id="GO:0005829">
    <property type="term" value="C:cytosol"/>
    <property type="evidence" value="ECO:0007669"/>
    <property type="project" value="TreeGrafter"/>
</dbReference>
<dbReference type="InterPro" id="IPR004226">
    <property type="entry name" value="TBCA"/>
</dbReference>
<keyword evidence="3" id="KW-0493">Microtubule</keyword>
<evidence type="ECO:0000313" key="5">
    <source>
        <dbReference type="Proteomes" id="UP000620104"/>
    </source>
</evidence>
<dbReference type="Proteomes" id="UP000620104">
    <property type="component" value="Unassembled WGS sequence"/>
</dbReference>
<sequence length="121" mass="13631">MSKASGSSAILRALRIKTSSLGRLQKDVAAYNVETTTAQQALERQRNIDPESRDENWEWNLKNAEKVVRDCQQMIPLTEEKVQAAREELTDMVETLKAEGDEQVLISEEFLAACKALEIAH</sequence>
<gene>
    <name evidence="4" type="ORF">NliqN6_3697</name>
</gene>
<name>A0A8H3YF42_9TREE</name>
<dbReference type="GO" id="GO:0007023">
    <property type="term" value="P:post-chaperonin tubulin folding pathway"/>
    <property type="evidence" value="ECO:0007669"/>
    <property type="project" value="UniProtKB-UniRule"/>
</dbReference>
<dbReference type="InterPro" id="IPR036126">
    <property type="entry name" value="TBCA_sf"/>
</dbReference>
<dbReference type="PANTHER" id="PTHR21500:SF0">
    <property type="entry name" value="TUBULIN-SPECIFIC CHAPERONE A"/>
    <property type="match status" value="1"/>
</dbReference>
<dbReference type="GO" id="GO:0007021">
    <property type="term" value="P:tubulin complex assembly"/>
    <property type="evidence" value="ECO:0007669"/>
    <property type="project" value="UniProtKB-UniRule"/>
</dbReference>
<keyword evidence="3" id="KW-0206">Cytoskeleton</keyword>
<comment type="similarity">
    <text evidence="1 3">Belongs to the TBCA family.</text>
</comment>
<evidence type="ECO:0000313" key="4">
    <source>
        <dbReference type="EMBL" id="GHJ87295.1"/>
    </source>
</evidence>
<dbReference type="GO" id="GO:0005874">
    <property type="term" value="C:microtubule"/>
    <property type="evidence" value="ECO:0007669"/>
    <property type="project" value="UniProtKB-KW"/>
</dbReference>
<dbReference type="Pfam" id="PF02970">
    <property type="entry name" value="TBCA"/>
    <property type="match status" value="1"/>
</dbReference>
<dbReference type="SUPFAM" id="SSF46988">
    <property type="entry name" value="Tubulin chaperone cofactor A"/>
    <property type="match status" value="1"/>
</dbReference>
<keyword evidence="3" id="KW-0963">Cytoplasm</keyword>
<dbReference type="EMBL" id="BLZA01000021">
    <property type="protein sequence ID" value="GHJ87295.1"/>
    <property type="molecule type" value="Genomic_DNA"/>
</dbReference>
<keyword evidence="2 3" id="KW-0143">Chaperone</keyword>
<evidence type="ECO:0000256" key="1">
    <source>
        <dbReference type="ARBA" id="ARBA00006806"/>
    </source>
</evidence>
<protein>
    <recommendedName>
        <fullName evidence="3">Tubulin-specific chaperone A</fullName>
    </recommendedName>
</protein>
<evidence type="ECO:0000256" key="2">
    <source>
        <dbReference type="ARBA" id="ARBA00023186"/>
    </source>
</evidence>
<comment type="subunit">
    <text evidence="3">Supercomplex made of cofactors A to E. Cofactors A and D function by capturing and stabilizing tubulin in a quasi-native conformation. Cofactor E binds to the cofactor D-tubulin complex; interaction with cofactor C then causes the release of tubulin polypeptides that are committed to the native state.</text>
</comment>
<proteinExistence type="inferred from homology"/>
<dbReference type="GO" id="GO:0048487">
    <property type="term" value="F:beta-tubulin binding"/>
    <property type="evidence" value="ECO:0007669"/>
    <property type="project" value="InterPro"/>
</dbReference>
<dbReference type="PANTHER" id="PTHR21500">
    <property type="entry name" value="TUBULIN-SPECIFIC CHAPERONE A"/>
    <property type="match status" value="1"/>
</dbReference>
<organism evidence="4 5">
    <name type="scientific">Naganishia liquefaciens</name>
    <dbReference type="NCBI Taxonomy" id="104408"/>
    <lineage>
        <taxon>Eukaryota</taxon>
        <taxon>Fungi</taxon>
        <taxon>Dikarya</taxon>
        <taxon>Basidiomycota</taxon>
        <taxon>Agaricomycotina</taxon>
        <taxon>Tremellomycetes</taxon>
        <taxon>Filobasidiales</taxon>
        <taxon>Filobasidiaceae</taxon>
        <taxon>Naganishia</taxon>
    </lineage>
</organism>
<comment type="caution">
    <text evidence="4">The sequence shown here is derived from an EMBL/GenBank/DDBJ whole genome shotgun (WGS) entry which is preliminary data.</text>
</comment>
<reference evidence="4" key="1">
    <citation type="submission" date="2020-07" db="EMBL/GenBank/DDBJ databases">
        <title>Draft Genome Sequence of a Deep-Sea Yeast, Naganishia (Cryptococcus) liquefaciens strain N6.</title>
        <authorList>
            <person name="Han Y.W."/>
            <person name="Kajitani R."/>
            <person name="Morimoto H."/>
            <person name="Parhat M."/>
            <person name="Tsubouchi H."/>
            <person name="Bakenova O."/>
            <person name="Ogata M."/>
            <person name="Argunhan B."/>
            <person name="Aoki R."/>
            <person name="Kajiwara S."/>
            <person name="Itoh T."/>
            <person name="Iwasaki H."/>
        </authorList>
    </citation>
    <scope>NUCLEOTIDE SEQUENCE</scope>
    <source>
        <strain evidence="4">N6</strain>
    </source>
</reference>
<comment type="subcellular location">
    <subcellularLocation>
        <location evidence="3">Cytoplasm</location>
        <location evidence="3">Cytoskeleton</location>
    </subcellularLocation>
</comment>